<accession>A0AAV1YYA0</accession>
<feature type="transmembrane region" description="Helical" evidence="1">
    <location>
        <begin position="180"/>
        <end position="200"/>
    </location>
</feature>
<sequence>MAFKLLMISAVLLVLTWQSEAAFITNITLEDGLRLEADNSAALSITKTTNISSETDGQLNEVAIWTDPHADGKCPRPNRLLADYLKQLRKSVYGSFRYTGFISADAFISMVGVLSAIVILVLPAAANAIGFKRSGVKTPSWASLIQTALFGGQISGKSGLVYSRLQSIGRRGSLNVMDQLFVTSVCAVIVFSYVATILLCKVVHSKICSQPL</sequence>
<feature type="chain" id="PRO_5043774344" evidence="2">
    <location>
        <begin position="22"/>
        <end position="212"/>
    </location>
</feature>
<keyword evidence="1" id="KW-1133">Transmembrane helix</keyword>
<gene>
    <name evidence="3" type="ORF">LARSCL_LOCUS1259</name>
</gene>
<dbReference type="EMBL" id="CAXIEN010000007">
    <property type="protein sequence ID" value="CAL1262894.1"/>
    <property type="molecule type" value="Genomic_DNA"/>
</dbReference>
<protein>
    <submittedName>
        <fullName evidence="3">Uncharacterized protein</fullName>
    </submittedName>
</protein>
<evidence type="ECO:0000256" key="2">
    <source>
        <dbReference type="SAM" id="SignalP"/>
    </source>
</evidence>
<reference evidence="3 4" key="1">
    <citation type="submission" date="2024-04" db="EMBL/GenBank/DDBJ databases">
        <authorList>
            <person name="Rising A."/>
            <person name="Reimegard J."/>
            <person name="Sonavane S."/>
            <person name="Akerstrom W."/>
            <person name="Nylinder S."/>
            <person name="Hedman E."/>
            <person name="Kallberg Y."/>
        </authorList>
    </citation>
    <scope>NUCLEOTIDE SEQUENCE [LARGE SCALE GENOMIC DNA]</scope>
</reference>
<proteinExistence type="predicted"/>
<dbReference type="Proteomes" id="UP001497382">
    <property type="component" value="Unassembled WGS sequence"/>
</dbReference>
<feature type="signal peptide" evidence="2">
    <location>
        <begin position="1"/>
        <end position="21"/>
    </location>
</feature>
<comment type="caution">
    <text evidence="3">The sequence shown here is derived from an EMBL/GenBank/DDBJ whole genome shotgun (WGS) entry which is preliminary data.</text>
</comment>
<keyword evidence="1" id="KW-0812">Transmembrane</keyword>
<evidence type="ECO:0000256" key="1">
    <source>
        <dbReference type="SAM" id="Phobius"/>
    </source>
</evidence>
<feature type="transmembrane region" description="Helical" evidence="1">
    <location>
        <begin position="106"/>
        <end position="129"/>
    </location>
</feature>
<dbReference type="InterPro" id="IPR038213">
    <property type="entry name" value="IFI6/IFI27-like_sf"/>
</dbReference>
<name>A0AAV1YYA0_9ARAC</name>
<dbReference type="Gene3D" id="6.10.110.10">
    <property type="match status" value="1"/>
</dbReference>
<keyword evidence="2" id="KW-0732">Signal</keyword>
<keyword evidence="1" id="KW-0472">Membrane</keyword>
<evidence type="ECO:0000313" key="4">
    <source>
        <dbReference type="Proteomes" id="UP001497382"/>
    </source>
</evidence>
<organism evidence="3 4">
    <name type="scientific">Larinioides sclopetarius</name>
    <dbReference type="NCBI Taxonomy" id="280406"/>
    <lineage>
        <taxon>Eukaryota</taxon>
        <taxon>Metazoa</taxon>
        <taxon>Ecdysozoa</taxon>
        <taxon>Arthropoda</taxon>
        <taxon>Chelicerata</taxon>
        <taxon>Arachnida</taxon>
        <taxon>Araneae</taxon>
        <taxon>Araneomorphae</taxon>
        <taxon>Entelegynae</taxon>
        <taxon>Araneoidea</taxon>
        <taxon>Araneidae</taxon>
        <taxon>Larinioides</taxon>
    </lineage>
</organism>
<evidence type="ECO:0000313" key="3">
    <source>
        <dbReference type="EMBL" id="CAL1262894.1"/>
    </source>
</evidence>
<dbReference type="AlphaFoldDB" id="A0AAV1YYA0"/>
<keyword evidence="4" id="KW-1185">Reference proteome</keyword>